<dbReference type="PANTHER" id="PTHR30579:SF0">
    <property type="entry name" value="HTH-TYPE TRANSCRIPTIONAL ACTIVATOR ALLS"/>
    <property type="match status" value="1"/>
</dbReference>
<evidence type="ECO:0000256" key="2">
    <source>
        <dbReference type="ARBA" id="ARBA00023015"/>
    </source>
</evidence>
<sequence length="317" mass="35072">MLDQETIRTFLTVAETASFSKAAERLHKTTATISYRIKLLEESTGVPLFQRTTRSVLLTAAGVHLLERSKEWLAWLDAMPGELKQINDGVERQVNIVINNLLYEPAAIATLLAHLVARFPLTQFTLSRQIYMGVWDALLHGDFSLAIGVSGTETLSETISLLPLGEIDWVFVLAAHHPLALETGALNEAKLRQYPAINIEDSARHITKRVAWRLTGQKEIQVSDLSTKIAAHVAGVGIGFLPRKLCQRYLDSGELVTRTIPAMRPPSPLSLAWHHAQAGKAALEIVRLFEDNASTIKGFLTPLNSGNKLAEQRLTFQ</sequence>
<dbReference type="PATRIC" id="fig|1354251.4.peg.468"/>
<feature type="domain" description="HTH lysR-type" evidence="5">
    <location>
        <begin position="2"/>
        <end position="59"/>
    </location>
</feature>
<organism evidence="6 7">
    <name type="scientific">Buttiauxella brennerae ATCC 51605</name>
    <dbReference type="NCBI Taxonomy" id="1354251"/>
    <lineage>
        <taxon>Bacteria</taxon>
        <taxon>Pseudomonadati</taxon>
        <taxon>Pseudomonadota</taxon>
        <taxon>Gammaproteobacteria</taxon>
        <taxon>Enterobacterales</taxon>
        <taxon>Enterobacteriaceae</taxon>
        <taxon>Buttiauxella</taxon>
    </lineage>
</organism>
<dbReference type="GO" id="GO:0003700">
    <property type="term" value="F:DNA-binding transcription factor activity"/>
    <property type="evidence" value="ECO:0007669"/>
    <property type="project" value="InterPro"/>
</dbReference>
<dbReference type="EMBL" id="LXER01000006">
    <property type="protein sequence ID" value="OAT33916.1"/>
    <property type="molecule type" value="Genomic_DNA"/>
</dbReference>
<protein>
    <submittedName>
        <fullName evidence="6">DNA-binding transcriptional activator</fullName>
    </submittedName>
</protein>
<evidence type="ECO:0000313" key="7">
    <source>
        <dbReference type="Proteomes" id="UP000078410"/>
    </source>
</evidence>
<dbReference type="InterPro" id="IPR005119">
    <property type="entry name" value="LysR_subst-bd"/>
</dbReference>
<keyword evidence="4" id="KW-0804">Transcription</keyword>
<reference evidence="6 7" key="1">
    <citation type="submission" date="2016-04" db="EMBL/GenBank/DDBJ databases">
        <title>ATOL: Assembling a taxonomically balanced genome-scale reconstruction of the evolutionary history of the Enterobacteriaceae.</title>
        <authorList>
            <person name="Plunkett G.III."/>
            <person name="Neeno-Eckwall E.C."/>
            <person name="Glasner J.D."/>
            <person name="Perna N.T."/>
        </authorList>
    </citation>
    <scope>NUCLEOTIDE SEQUENCE [LARGE SCALE GENOMIC DNA]</scope>
    <source>
        <strain evidence="6 7">ATCC 51605</strain>
    </source>
</reference>
<comment type="caution">
    <text evidence="6">The sequence shown here is derived from an EMBL/GenBank/DDBJ whole genome shotgun (WGS) entry which is preliminary data.</text>
</comment>
<dbReference type="Pfam" id="PF00126">
    <property type="entry name" value="HTH_1"/>
    <property type="match status" value="1"/>
</dbReference>
<evidence type="ECO:0000313" key="6">
    <source>
        <dbReference type="EMBL" id="OAT33916.1"/>
    </source>
</evidence>
<dbReference type="FunFam" id="1.10.10.10:FF:000001">
    <property type="entry name" value="LysR family transcriptional regulator"/>
    <property type="match status" value="1"/>
</dbReference>
<dbReference type="InterPro" id="IPR000847">
    <property type="entry name" value="LysR_HTH_N"/>
</dbReference>
<dbReference type="Gene3D" id="3.40.190.290">
    <property type="match status" value="1"/>
</dbReference>
<dbReference type="Pfam" id="PF03466">
    <property type="entry name" value="LysR_substrate"/>
    <property type="match status" value="1"/>
</dbReference>
<dbReference type="PANTHER" id="PTHR30579">
    <property type="entry name" value="TRANSCRIPTIONAL REGULATOR"/>
    <property type="match status" value="1"/>
</dbReference>
<dbReference type="RefSeq" id="WP_064557089.1">
    <property type="nucleotide sequence ID" value="NZ_LXER01000006.1"/>
</dbReference>
<accession>A0A1B7IVJ0</accession>
<evidence type="ECO:0000259" key="5">
    <source>
        <dbReference type="PROSITE" id="PS50931"/>
    </source>
</evidence>
<proteinExistence type="inferred from homology"/>
<evidence type="ECO:0000256" key="3">
    <source>
        <dbReference type="ARBA" id="ARBA00023125"/>
    </source>
</evidence>
<dbReference type="SUPFAM" id="SSF46785">
    <property type="entry name" value="Winged helix' DNA-binding domain"/>
    <property type="match status" value="1"/>
</dbReference>
<evidence type="ECO:0000256" key="4">
    <source>
        <dbReference type="ARBA" id="ARBA00023163"/>
    </source>
</evidence>
<name>A0A1B7IVJ0_9ENTR</name>
<dbReference type="InterPro" id="IPR036388">
    <property type="entry name" value="WH-like_DNA-bd_sf"/>
</dbReference>
<dbReference type="SUPFAM" id="SSF53850">
    <property type="entry name" value="Periplasmic binding protein-like II"/>
    <property type="match status" value="1"/>
</dbReference>
<dbReference type="InterPro" id="IPR036390">
    <property type="entry name" value="WH_DNA-bd_sf"/>
</dbReference>
<keyword evidence="7" id="KW-1185">Reference proteome</keyword>
<evidence type="ECO:0000256" key="1">
    <source>
        <dbReference type="ARBA" id="ARBA00009437"/>
    </source>
</evidence>
<keyword evidence="3 6" id="KW-0238">DNA-binding</keyword>
<dbReference type="PROSITE" id="PS50931">
    <property type="entry name" value="HTH_LYSR"/>
    <property type="match status" value="1"/>
</dbReference>
<dbReference type="OrthoDB" id="196624at2"/>
<dbReference type="InterPro" id="IPR050176">
    <property type="entry name" value="LTTR"/>
</dbReference>
<dbReference type="Gene3D" id="1.10.10.10">
    <property type="entry name" value="Winged helix-like DNA-binding domain superfamily/Winged helix DNA-binding domain"/>
    <property type="match status" value="1"/>
</dbReference>
<dbReference type="NCBIfam" id="NF007501">
    <property type="entry name" value="PRK10094.1"/>
    <property type="match status" value="1"/>
</dbReference>
<comment type="similarity">
    <text evidence="1">Belongs to the LysR transcriptional regulatory family.</text>
</comment>
<dbReference type="Proteomes" id="UP000078410">
    <property type="component" value="Unassembled WGS sequence"/>
</dbReference>
<gene>
    <name evidence="6" type="ORF">M975_0451</name>
</gene>
<keyword evidence="2" id="KW-0805">Transcription regulation</keyword>
<dbReference type="GO" id="GO:0003677">
    <property type="term" value="F:DNA binding"/>
    <property type="evidence" value="ECO:0007669"/>
    <property type="project" value="UniProtKB-KW"/>
</dbReference>
<dbReference type="AlphaFoldDB" id="A0A1B7IVJ0"/>